<keyword evidence="7 8" id="KW-0472">Membrane</keyword>
<dbReference type="InterPro" id="IPR052017">
    <property type="entry name" value="TSUP"/>
</dbReference>
<evidence type="ECO:0000256" key="5">
    <source>
        <dbReference type="ARBA" id="ARBA00022692"/>
    </source>
</evidence>
<dbReference type="PANTHER" id="PTHR30269">
    <property type="entry name" value="TRANSMEMBRANE PROTEIN YFCA"/>
    <property type="match status" value="1"/>
</dbReference>
<keyword evidence="3" id="KW-0813">Transport</keyword>
<evidence type="ECO:0000313" key="10">
    <source>
        <dbReference type="Proteomes" id="UP000034096"/>
    </source>
</evidence>
<dbReference type="EMBL" id="LBUE01000010">
    <property type="protein sequence ID" value="KKQ56105.1"/>
    <property type="molecule type" value="Genomic_DNA"/>
</dbReference>
<evidence type="ECO:0000256" key="2">
    <source>
        <dbReference type="ARBA" id="ARBA00009142"/>
    </source>
</evidence>
<dbReference type="Proteomes" id="UP000034096">
    <property type="component" value="Unassembled WGS sequence"/>
</dbReference>
<feature type="transmembrane region" description="Helical" evidence="8">
    <location>
        <begin position="40"/>
        <end position="58"/>
    </location>
</feature>
<keyword evidence="6 8" id="KW-1133">Transmembrane helix</keyword>
<dbReference type="GO" id="GO:0005886">
    <property type="term" value="C:plasma membrane"/>
    <property type="evidence" value="ECO:0007669"/>
    <property type="project" value="UniProtKB-SubCell"/>
</dbReference>
<comment type="similarity">
    <text evidence="2 8">Belongs to the 4-toluene sulfonate uptake permease (TSUP) (TC 2.A.102) family.</text>
</comment>
<name>A0A0G0IYK4_9BACT</name>
<gene>
    <name evidence="9" type="ORF">US75_C0010G0051</name>
</gene>
<evidence type="ECO:0000256" key="4">
    <source>
        <dbReference type="ARBA" id="ARBA00022475"/>
    </source>
</evidence>
<dbReference type="PATRIC" id="fig|1618583.3.peg.526"/>
<keyword evidence="5 8" id="KW-0812">Transmembrane</keyword>
<feature type="transmembrane region" description="Helical" evidence="8">
    <location>
        <begin position="220"/>
        <end position="238"/>
    </location>
</feature>
<evidence type="ECO:0000313" key="9">
    <source>
        <dbReference type="EMBL" id="KKQ56105.1"/>
    </source>
</evidence>
<feature type="transmembrane region" description="Helical" evidence="8">
    <location>
        <begin position="124"/>
        <end position="145"/>
    </location>
</feature>
<protein>
    <recommendedName>
        <fullName evidence="8">Probable membrane transporter protein</fullName>
    </recommendedName>
</protein>
<feature type="transmembrane region" description="Helical" evidence="8">
    <location>
        <begin position="165"/>
        <end position="183"/>
    </location>
</feature>
<evidence type="ECO:0000256" key="8">
    <source>
        <dbReference type="RuleBase" id="RU363041"/>
    </source>
</evidence>
<evidence type="ECO:0000256" key="6">
    <source>
        <dbReference type="ARBA" id="ARBA00022989"/>
    </source>
</evidence>
<dbReference type="InterPro" id="IPR002781">
    <property type="entry name" value="TM_pro_TauE-like"/>
</dbReference>
<feature type="transmembrane region" description="Helical" evidence="8">
    <location>
        <begin position="7"/>
        <end position="34"/>
    </location>
</feature>
<feature type="transmembrane region" description="Helical" evidence="8">
    <location>
        <begin position="94"/>
        <end position="112"/>
    </location>
</feature>
<reference evidence="9 10" key="1">
    <citation type="journal article" date="2015" name="Nature">
        <title>rRNA introns, odd ribosomes, and small enigmatic genomes across a large radiation of phyla.</title>
        <authorList>
            <person name="Brown C.T."/>
            <person name="Hug L.A."/>
            <person name="Thomas B.C."/>
            <person name="Sharon I."/>
            <person name="Castelle C.J."/>
            <person name="Singh A."/>
            <person name="Wilkins M.J."/>
            <person name="Williams K.H."/>
            <person name="Banfield J.F."/>
        </authorList>
    </citation>
    <scope>NUCLEOTIDE SEQUENCE [LARGE SCALE GENOMIC DNA]</scope>
</reference>
<comment type="subcellular location">
    <subcellularLocation>
        <location evidence="1 8">Cell membrane</location>
        <topology evidence="1 8">Multi-pass membrane protein</topology>
    </subcellularLocation>
</comment>
<feature type="transmembrane region" description="Helical" evidence="8">
    <location>
        <begin position="70"/>
        <end position="88"/>
    </location>
</feature>
<proteinExistence type="inferred from homology"/>
<dbReference type="STRING" id="1618583.US75_C0010G0051"/>
<accession>A0A0G0IYK4</accession>
<dbReference type="Pfam" id="PF01925">
    <property type="entry name" value="TauE"/>
    <property type="match status" value="1"/>
</dbReference>
<sequence length="239" mass="25943">MEIILFGLVFFVAGIISELIGFGVATISMSILPFILPLDVVIPLVAITAMIATGIVAFQTKSKDVFKHITPLLAGSVIGVVIGMFFLNVIDKKILSATLGLFLVAYALYGTIIKKHYFHTGKKLGIFIGILSGFFGSFLNIHGPFVGIYSSSDGRASKEDIKDMIATYIFITGLLTITGHALAERVTKEVLTYFLISLPFLILGLLTGTKLFKNIDAKTVKYGVYLFVFIAGTSLLFLK</sequence>
<organism evidence="9 10">
    <name type="scientific">Candidatus Woesebacteria bacterium GW2011_GWC1_38_13</name>
    <dbReference type="NCBI Taxonomy" id="1618583"/>
    <lineage>
        <taxon>Bacteria</taxon>
        <taxon>Candidatus Woeseibacteriota</taxon>
    </lineage>
</organism>
<evidence type="ECO:0000256" key="7">
    <source>
        <dbReference type="ARBA" id="ARBA00023136"/>
    </source>
</evidence>
<keyword evidence="4 8" id="KW-1003">Cell membrane</keyword>
<evidence type="ECO:0000256" key="1">
    <source>
        <dbReference type="ARBA" id="ARBA00004651"/>
    </source>
</evidence>
<dbReference type="AlphaFoldDB" id="A0A0G0IYK4"/>
<feature type="transmembrane region" description="Helical" evidence="8">
    <location>
        <begin position="190"/>
        <end position="208"/>
    </location>
</feature>
<comment type="caution">
    <text evidence="9">The sequence shown here is derived from an EMBL/GenBank/DDBJ whole genome shotgun (WGS) entry which is preliminary data.</text>
</comment>
<evidence type="ECO:0000256" key="3">
    <source>
        <dbReference type="ARBA" id="ARBA00022448"/>
    </source>
</evidence>
<dbReference type="PANTHER" id="PTHR30269:SF37">
    <property type="entry name" value="MEMBRANE TRANSPORTER PROTEIN"/>
    <property type="match status" value="1"/>
</dbReference>